<name>M3HRJ9_CANMX</name>
<evidence type="ECO:0000313" key="2">
    <source>
        <dbReference type="Proteomes" id="UP000011777"/>
    </source>
</evidence>
<reference evidence="1 2" key="1">
    <citation type="submission" date="2013-02" db="EMBL/GenBank/DDBJ databases">
        <title>Genome sequence of Candida maltosa Xu316, a potential industrial strain for xylitol and ethanol production.</title>
        <authorList>
            <person name="Yu J."/>
            <person name="Wang Q."/>
            <person name="Geng X."/>
            <person name="Bao W."/>
            <person name="He P."/>
            <person name="Cai J."/>
        </authorList>
    </citation>
    <scope>NUCLEOTIDE SEQUENCE [LARGE SCALE GENOMIC DNA]</scope>
    <source>
        <strain evidence="2">Xu316</strain>
    </source>
</reference>
<sequence>MKKIFLKSFTNIIRCNSTSTTNKEIIKLTKDQVKRYYTLFKISDGLITTPQDRKVKQAESEWRNKSVLQQKNIYKALETIIHDAFNNREISIRDDLTTSEKDGIKRYVLNQTTGVAVKCRGLRHNTLINFYVFKEIRDMEFHDDLDRWNTIRKVKLNWKHVGSEARDVLFKEYEDLICRGKEIVDFKEVKIIDHFDFTTRVGDLSTKSEGSSKNHYPVIEIKHNATAGVYAVSGLSLRDGFNYYAWREMQTGDARFRYRQDHLEYLRNCWKEMTTPEQLLYQDEYEEMLQSGKIIVFGEIQPITSAAIANMKNMNYTKVWGYIPGNQRRKVEMVQCAINQTAGNLIIASKINTSYAWNYYLGKRSQKGIDYLSVYDEWQSMSTTRKMNVVNEYKSVLESGRDMLDGKIVTIEEKYKQFNMEIPQILGQSILSKTNGGGRIPSSAPAPVIYDPNKNAGIIIGEIKPFHVYNYYLGIRLRKEPDVGKLEEEWIQMTDKEKDAVRQEYVKILEKGQDMLYGKLVPLRKKQAAYRKVSKKSILGLRTAMTKNVEPIENELPDEDEAKEYYIYSRLQDNVAFADIQKEWRNMNPEEKEDIIQSYQLLVATGQKLENGNLIKS</sequence>
<proteinExistence type="predicted"/>
<protein>
    <submittedName>
        <fullName evidence="1">Uncharacterized protein</fullName>
    </submittedName>
</protein>
<dbReference type="Proteomes" id="UP000011777">
    <property type="component" value="Unassembled WGS sequence"/>
</dbReference>
<dbReference type="OrthoDB" id="4021459at2759"/>
<accession>M3HRJ9</accession>
<evidence type="ECO:0000313" key="1">
    <source>
        <dbReference type="EMBL" id="EMG50142.1"/>
    </source>
</evidence>
<dbReference type="HOGENOM" id="CLU_442778_0_0_1"/>
<dbReference type="OMA" id="LEEEWIQ"/>
<gene>
    <name evidence="1" type="ORF">G210_4836</name>
</gene>
<dbReference type="EMBL" id="AOGT01000362">
    <property type="protein sequence ID" value="EMG50142.1"/>
    <property type="molecule type" value="Genomic_DNA"/>
</dbReference>
<keyword evidence="2" id="KW-1185">Reference proteome</keyword>
<organism evidence="1 2">
    <name type="scientific">Candida maltosa (strain Xu316)</name>
    <name type="common">Yeast</name>
    <dbReference type="NCBI Taxonomy" id="1245528"/>
    <lineage>
        <taxon>Eukaryota</taxon>
        <taxon>Fungi</taxon>
        <taxon>Dikarya</taxon>
        <taxon>Ascomycota</taxon>
        <taxon>Saccharomycotina</taxon>
        <taxon>Pichiomycetes</taxon>
        <taxon>Debaryomycetaceae</taxon>
        <taxon>Candida/Lodderomyces clade</taxon>
        <taxon>Candida</taxon>
    </lineage>
</organism>
<dbReference type="AlphaFoldDB" id="M3HRJ9"/>
<comment type="caution">
    <text evidence="1">The sequence shown here is derived from an EMBL/GenBank/DDBJ whole genome shotgun (WGS) entry which is preliminary data.</text>
</comment>
<dbReference type="eggNOG" id="ENOG502RQK6">
    <property type="taxonomic scope" value="Eukaryota"/>
</dbReference>